<name>A0A8T0XPC9_PANVG</name>
<feature type="compositionally biased region" description="Gly residues" evidence="1">
    <location>
        <begin position="1"/>
        <end position="10"/>
    </location>
</feature>
<organism evidence="2 3">
    <name type="scientific">Panicum virgatum</name>
    <name type="common">Blackwell switchgrass</name>
    <dbReference type="NCBI Taxonomy" id="38727"/>
    <lineage>
        <taxon>Eukaryota</taxon>
        <taxon>Viridiplantae</taxon>
        <taxon>Streptophyta</taxon>
        <taxon>Embryophyta</taxon>
        <taxon>Tracheophyta</taxon>
        <taxon>Spermatophyta</taxon>
        <taxon>Magnoliopsida</taxon>
        <taxon>Liliopsida</taxon>
        <taxon>Poales</taxon>
        <taxon>Poaceae</taxon>
        <taxon>PACMAD clade</taxon>
        <taxon>Panicoideae</taxon>
        <taxon>Panicodae</taxon>
        <taxon>Paniceae</taxon>
        <taxon>Panicinae</taxon>
        <taxon>Panicum</taxon>
        <taxon>Panicum sect. Hiantes</taxon>
    </lineage>
</organism>
<comment type="caution">
    <text evidence="2">The sequence shown here is derived from an EMBL/GenBank/DDBJ whole genome shotgun (WGS) entry which is preliminary data.</text>
</comment>
<dbReference type="EMBL" id="CM029037">
    <property type="protein sequence ID" value="KAG2659064.1"/>
    <property type="molecule type" value="Genomic_DNA"/>
</dbReference>
<reference evidence="2" key="1">
    <citation type="submission" date="2020-05" db="EMBL/GenBank/DDBJ databases">
        <title>WGS assembly of Panicum virgatum.</title>
        <authorList>
            <person name="Lovell J.T."/>
            <person name="Jenkins J."/>
            <person name="Shu S."/>
            <person name="Juenger T.E."/>
            <person name="Schmutz J."/>
        </authorList>
    </citation>
    <scope>NUCLEOTIDE SEQUENCE</scope>
    <source>
        <strain evidence="2">AP13</strain>
    </source>
</reference>
<sequence>MAGVEQGGGTTRASGGRRRRLRRWRYKAGEGARGGDGARGGGELRGGATYRPGEAVERERGGGGGRRLARAPLMALDRLRVSRSGARVARTTRRLGQAMGQCCARRATQRALRSVWGWPAAKTGHAHGHARWRMRELGHRGRRWAHGGGAGVAKRRRALFASSGARAAKQWRCAGRRGELRAHACSAWGAWRGRRLAG</sequence>
<dbReference type="AlphaFoldDB" id="A0A8T0XPC9"/>
<keyword evidence="3" id="KW-1185">Reference proteome</keyword>
<dbReference type="Proteomes" id="UP000823388">
    <property type="component" value="Chromosome 1K"/>
</dbReference>
<accession>A0A8T0XPC9</accession>
<feature type="compositionally biased region" description="Basic residues" evidence="1">
    <location>
        <begin position="15"/>
        <end position="26"/>
    </location>
</feature>
<proteinExistence type="predicted"/>
<gene>
    <name evidence="2" type="ORF">PVAP13_1KG337005</name>
</gene>
<evidence type="ECO:0000256" key="1">
    <source>
        <dbReference type="SAM" id="MobiDB-lite"/>
    </source>
</evidence>
<feature type="region of interest" description="Disordered" evidence="1">
    <location>
        <begin position="1"/>
        <end position="49"/>
    </location>
</feature>
<evidence type="ECO:0000313" key="2">
    <source>
        <dbReference type="EMBL" id="KAG2659064.1"/>
    </source>
</evidence>
<feature type="compositionally biased region" description="Gly residues" evidence="1">
    <location>
        <begin position="31"/>
        <end position="45"/>
    </location>
</feature>
<evidence type="ECO:0000313" key="3">
    <source>
        <dbReference type="Proteomes" id="UP000823388"/>
    </source>
</evidence>
<protein>
    <submittedName>
        <fullName evidence="2">Uncharacterized protein</fullName>
    </submittedName>
</protein>